<reference evidence="1" key="1">
    <citation type="submission" date="2024-01" db="EMBL/GenBank/DDBJ databases">
        <authorList>
            <person name="Webb A."/>
        </authorList>
    </citation>
    <scope>NUCLEOTIDE SEQUENCE</scope>
    <source>
        <strain evidence="1">Pm1</strain>
    </source>
</reference>
<dbReference type="EMBL" id="CAKLBY020000042">
    <property type="protein sequence ID" value="CAK7915292.1"/>
    <property type="molecule type" value="Genomic_DNA"/>
</dbReference>
<protein>
    <submittedName>
        <fullName evidence="1">Uncharacterized protein</fullName>
    </submittedName>
</protein>
<sequence>MVLLQRVEAGRGYLLKGGYAYGDGILSAFWHPHRLDPFFSSPSSRLLPKPIPLRAR</sequence>
<organism evidence="1 2">
    <name type="scientific">Peronospora matthiolae</name>
    <dbReference type="NCBI Taxonomy" id="2874970"/>
    <lineage>
        <taxon>Eukaryota</taxon>
        <taxon>Sar</taxon>
        <taxon>Stramenopiles</taxon>
        <taxon>Oomycota</taxon>
        <taxon>Peronosporomycetes</taxon>
        <taxon>Peronosporales</taxon>
        <taxon>Peronosporaceae</taxon>
        <taxon>Peronospora</taxon>
    </lineage>
</organism>
<dbReference type="AlphaFoldDB" id="A0AAV1TEM0"/>
<evidence type="ECO:0000313" key="1">
    <source>
        <dbReference type="EMBL" id="CAK7915292.1"/>
    </source>
</evidence>
<accession>A0AAV1TEM0</accession>
<proteinExistence type="predicted"/>
<gene>
    <name evidence="1" type="ORF">PM001_LOCUS5156</name>
</gene>
<evidence type="ECO:0000313" key="2">
    <source>
        <dbReference type="Proteomes" id="UP001162060"/>
    </source>
</evidence>
<dbReference type="Proteomes" id="UP001162060">
    <property type="component" value="Unassembled WGS sequence"/>
</dbReference>
<comment type="caution">
    <text evidence="1">The sequence shown here is derived from an EMBL/GenBank/DDBJ whole genome shotgun (WGS) entry which is preliminary data.</text>
</comment>
<name>A0AAV1TEM0_9STRA</name>